<protein>
    <recommendedName>
        <fullName evidence="2">Bulb-type lectin domain-containing protein</fullName>
    </recommendedName>
</protein>
<dbReference type="Proteomes" id="UP000238348">
    <property type="component" value="Chromosome"/>
</dbReference>
<gene>
    <name evidence="3" type="ORF">SOCE26_031180</name>
</gene>
<dbReference type="PROSITE" id="PS50927">
    <property type="entry name" value="BULB_LECTIN"/>
    <property type="match status" value="1"/>
</dbReference>
<dbReference type="Gene3D" id="2.90.10.10">
    <property type="entry name" value="Bulb-type lectin domain"/>
    <property type="match status" value="2"/>
</dbReference>
<proteinExistence type="predicted"/>
<dbReference type="CDD" id="cd00028">
    <property type="entry name" value="B_lectin"/>
    <property type="match status" value="1"/>
</dbReference>
<accession>A0A2L0EQX8</accession>
<dbReference type="SMART" id="SM00108">
    <property type="entry name" value="B_lectin"/>
    <property type="match status" value="1"/>
</dbReference>
<dbReference type="OrthoDB" id="8443920at2"/>
<feature type="chain" id="PRO_5014733389" description="Bulb-type lectin domain-containing protein" evidence="1">
    <location>
        <begin position="31"/>
        <end position="153"/>
    </location>
</feature>
<keyword evidence="1" id="KW-0732">Signal</keyword>
<organism evidence="3 4">
    <name type="scientific">Sorangium cellulosum</name>
    <name type="common">Polyangium cellulosum</name>
    <dbReference type="NCBI Taxonomy" id="56"/>
    <lineage>
        <taxon>Bacteria</taxon>
        <taxon>Pseudomonadati</taxon>
        <taxon>Myxococcota</taxon>
        <taxon>Polyangia</taxon>
        <taxon>Polyangiales</taxon>
        <taxon>Polyangiaceae</taxon>
        <taxon>Sorangium</taxon>
    </lineage>
</organism>
<dbReference type="InterPro" id="IPR036426">
    <property type="entry name" value="Bulb-type_lectin_dom_sf"/>
</dbReference>
<name>A0A2L0EQX8_SORCE</name>
<feature type="signal peptide" evidence="1">
    <location>
        <begin position="1"/>
        <end position="30"/>
    </location>
</feature>
<reference evidence="3 4" key="1">
    <citation type="submission" date="2015-09" db="EMBL/GenBank/DDBJ databases">
        <title>Sorangium comparison.</title>
        <authorList>
            <person name="Zaburannyi N."/>
            <person name="Bunk B."/>
            <person name="Overmann J."/>
            <person name="Mueller R."/>
        </authorList>
    </citation>
    <scope>NUCLEOTIDE SEQUENCE [LARGE SCALE GENOMIC DNA]</scope>
    <source>
        <strain evidence="3 4">So ce26</strain>
    </source>
</reference>
<dbReference type="EMBL" id="CP012673">
    <property type="protein sequence ID" value="AUX41696.1"/>
    <property type="molecule type" value="Genomic_DNA"/>
</dbReference>
<evidence type="ECO:0000259" key="2">
    <source>
        <dbReference type="PROSITE" id="PS50927"/>
    </source>
</evidence>
<dbReference type="RefSeq" id="WP_104980243.1">
    <property type="nucleotide sequence ID" value="NZ_CP012673.1"/>
</dbReference>
<dbReference type="SUPFAM" id="SSF51110">
    <property type="entry name" value="alpha-D-mannose-specific plant lectins"/>
    <property type="match status" value="1"/>
</dbReference>
<evidence type="ECO:0000256" key="1">
    <source>
        <dbReference type="SAM" id="SignalP"/>
    </source>
</evidence>
<evidence type="ECO:0000313" key="4">
    <source>
        <dbReference type="Proteomes" id="UP000238348"/>
    </source>
</evidence>
<sequence length="153" mass="16738">MNDILTLLRRALLPAASLAVVLTQAPDVSAQPVKPIWASNTQQSDEHCDPQTKVLGGQWMNRGTFIDSANGTYRLSMQDDGNLVLYRKGPNPQPLWATGTDGVAIRRVIMQTDGNLVLYDYADKPRWASNTHGNPGSFLVLQCDGNVVIYAPT</sequence>
<evidence type="ECO:0000313" key="3">
    <source>
        <dbReference type="EMBL" id="AUX41696.1"/>
    </source>
</evidence>
<dbReference type="AlphaFoldDB" id="A0A2L0EQX8"/>
<feature type="domain" description="Bulb-type lectin" evidence="2">
    <location>
        <begin position="51"/>
        <end position="153"/>
    </location>
</feature>
<dbReference type="InterPro" id="IPR001480">
    <property type="entry name" value="Bulb-type_lectin_dom"/>
</dbReference>